<comment type="caution">
    <text evidence="9">The sequence shown here is derived from an EMBL/GenBank/DDBJ whole genome shotgun (WGS) entry which is preliminary data.</text>
</comment>
<dbReference type="GO" id="GO:0003677">
    <property type="term" value="F:DNA binding"/>
    <property type="evidence" value="ECO:0007669"/>
    <property type="project" value="UniProtKB-KW"/>
</dbReference>
<feature type="region of interest" description="Disordered" evidence="6">
    <location>
        <begin position="362"/>
        <end position="455"/>
    </location>
</feature>
<dbReference type="InterPro" id="IPR013249">
    <property type="entry name" value="RNA_pol_sigma70_r4_t2"/>
</dbReference>
<reference evidence="9 10" key="1">
    <citation type="submission" date="2018-10" db="EMBL/GenBank/DDBJ databases">
        <authorList>
            <person name="Li J."/>
        </authorList>
    </citation>
    <scope>NUCLEOTIDE SEQUENCE [LARGE SCALE GENOMIC DNA]</scope>
    <source>
        <strain evidence="9 10">JCM 11654</strain>
    </source>
</reference>
<dbReference type="PANTHER" id="PTHR43133:SF8">
    <property type="entry name" value="RNA POLYMERASE SIGMA FACTOR HI_1459-RELATED"/>
    <property type="match status" value="1"/>
</dbReference>
<feature type="compositionally biased region" description="Polar residues" evidence="6">
    <location>
        <begin position="51"/>
        <end position="66"/>
    </location>
</feature>
<comment type="similarity">
    <text evidence="1">Belongs to the sigma-70 factor family. ECF subfamily.</text>
</comment>
<keyword evidence="3" id="KW-0731">Sigma factor</keyword>
<dbReference type="GO" id="GO:0006352">
    <property type="term" value="P:DNA-templated transcription initiation"/>
    <property type="evidence" value="ECO:0007669"/>
    <property type="project" value="InterPro"/>
</dbReference>
<dbReference type="SUPFAM" id="SSF88946">
    <property type="entry name" value="Sigma2 domain of RNA polymerase sigma factors"/>
    <property type="match status" value="1"/>
</dbReference>
<dbReference type="PANTHER" id="PTHR43133">
    <property type="entry name" value="RNA POLYMERASE ECF-TYPE SIGMA FACTO"/>
    <property type="match status" value="1"/>
</dbReference>
<feature type="compositionally biased region" description="Polar residues" evidence="6">
    <location>
        <begin position="1"/>
        <end position="10"/>
    </location>
</feature>
<dbReference type="NCBIfam" id="TIGR02937">
    <property type="entry name" value="sigma70-ECF"/>
    <property type="match status" value="1"/>
</dbReference>
<evidence type="ECO:0000256" key="1">
    <source>
        <dbReference type="ARBA" id="ARBA00010641"/>
    </source>
</evidence>
<keyword evidence="10" id="KW-1185">Reference proteome</keyword>
<dbReference type="InterPro" id="IPR027383">
    <property type="entry name" value="Znf_put"/>
</dbReference>
<evidence type="ECO:0000256" key="2">
    <source>
        <dbReference type="ARBA" id="ARBA00023015"/>
    </source>
</evidence>
<dbReference type="GO" id="GO:0016987">
    <property type="term" value="F:sigma factor activity"/>
    <property type="evidence" value="ECO:0007669"/>
    <property type="project" value="UniProtKB-KW"/>
</dbReference>
<dbReference type="InterPro" id="IPR041916">
    <property type="entry name" value="Anti_sigma_zinc_sf"/>
</dbReference>
<dbReference type="Pfam" id="PF08281">
    <property type="entry name" value="Sigma70_r4_2"/>
    <property type="match status" value="1"/>
</dbReference>
<dbReference type="InterPro" id="IPR039425">
    <property type="entry name" value="RNA_pol_sigma-70-like"/>
</dbReference>
<evidence type="ECO:0000256" key="3">
    <source>
        <dbReference type="ARBA" id="ARBA00023082"/>
    </source>
</evidence>
<gene>
    <name evidence="9" type="ORF">D9V34_15795</name>
</gene>
<evidence type="ECO:0000256" key="5">
    <source>
        <dbReference type="ARBA" id="ARBA00023163"/>
    </source>
</evidence>
<dbReference type="Gene3D" id="1.10.10.1320">
    <property type="entry name" value="Anti-sigma factor, zinc-finger domain"/>
    <property type="match status" value="1"/>
</dbReference>
<evidence type="ECO:0000259" key="7">
    <source>
        <dbReference type="Pfam" id="PF08281"/>
    </source>
</evidence>
<evidence type="ECO:0000256" key="6">
    <source>
        <dbReference type="SAM" id="MobiDB-lite"/>
    </source>
</evidence>
<dbReference type="Proteomes" id="UP000269438">
    <property type="component" value="Unassembled WGS sequence"/>
</dbReference>
<dbReference type="Gene3D" id="1.10.10.10">
    <property type="entry name" value="Winged helix-like DNA-binding domain superfamily/Winged helix DNA-binding domain"/>
    <property type="match status" value="1"/>
</dbReference>
<evidence type="ECO:0000313" key="10">
    <source>
        <dbReference type="Proteomes" id="UP000269438"/>
    </source>
</evidence>
<keyword evidence="4" id="KW-0238">DNA-binding</keyword>
<dbReference type="Gene3D" id="1.10.1740.10">
    <property type="match status" value="1"/>
</dbReference>
<dbReference type="InterPro" id="IPR013324">
    <property type="entry name" value="RNA_pol_sigma_r3/r4-like"/>
</dbReference>
<protein>
    <submittedName>
        <fullName evidence="9">Sigma-70 family RNA polymerase sigma factor</fullName>
    </submittedName>
</protein>
<dbReference type="SUPFAM" id="SSF88659">
    <property type="entry name" value="Sigma3 and sigma4 domains of RNA polymerase sigma factors"/>
    <property type="match status" value="1"/>
</dbReference>
<dbReference type="InterPro" id="IPR013325">
    <property type="entry name" value="RNA_pol_sigma_r2"/>
</dbReference>
<dbReference type="InterPro" id="IPR014284">
    <property type="entry name" value="RNA_pol_sigma-70_dom"/>
</dbReference>
<dbReference type="EMBL" id="RCUY01000015">
    <property type="protein sequence ID" value="RLP79258.1"/>
    <property type="molecule type" value="Genomic_DNA"/>
</dbReference>
<keyword evidence="5" id="KW-0804">Transcription</keyword>
<evidence type="ECO:0000256" key="4">
    <source>
        <dbReference type="ARBA" id="ARBA00023125"/>
    </source>
</evidence>
<evidence type="ECO:0000313" key="9">
    <source>
        <dbReference type="EMBL" id="RLP79258.1"/>
    </source>
</evidence>
<sequence length="613" mass="64455">MGVRGSNTSAAAPPRADVSTRGGIHAAERVGTGECTISPLSAENPPPHSVAQPSSPTQGSPLNSEQPAPDDSELLRAARAGEEGAFATLWTRHAEAGKRASRAISRSFDADDVVSEAFSRIIATVNRGSGPQDAFRPYLFATIRSVIARWGGRQHEVNVDQLEVVGDLSADMTSKEFERQLIVRAFATLPTRWQEVLWYVEVEGKRPRQIAPLIGVSANSVSALAYRAREGLRQAWIQEHFAILPAESEHRWVVQRIGEYSRDALSTRDRARFDTHIDQCDSCRALVVEGRELAGSLRVWLLPALIGTGAAAYLAGNSSSSAVAAVAALRHSKPAMTITATATAGALVAAGIIGVALLPKASPPPAQSAARPGTTAPLVPSGPVTPQPEQPEQPVSEDADPGITLLPGITATPSADAPRVPEISSPSPSVLPTPQPSTSAPTPATPEAPRITRVDDGGGLLWPILSGTAEPEAAVHLTGPGVDATVLADDSGRWHTAPLELPAGFSQLRVDQSVEDETSPETTQTILLTTPERPTVRWDPVYGITAIIRSQPGAPAVLTIDPLGTRPITGGTDGVTETPINIPATLSRVVLSAHYEQGERRGPTSAATVVITQ</sequence>
<keyword evidence="2" id="KW-0805">Transcription regulation</keyword>
<accession>A0A3L7AHV3</accession>
<dbReference type="Pfam" id="PF13490">
    <property type="entry name" value="zf-HC2"/>
    <property type="match status" value="1"/>
</dbReference>
<dbReference type="InterPro" id="IPR036388">
    <property type="entry name" value="WH-like_DNA-bd_sf"/>
</dbReference>
<evidence type="ECO:0000259" key="8">
    <source>
        <dbReference type="Pfam" id="PF13490"/>
    </source>
</evidence>
<organism evidence="9 10">
    <name type="scientific">Mycetocola lacteus</name>
    <dbReference type="NCBI Taxonomy" id="76637"/>
    <lineage>
        <taxon>Bacteria</taxon>
        <taxon>Bacillati</taxon>
        <taxon>Actinomycetota</taxon>
        <taxon>Actinomycetes</taxon>
        <taxon>Micrococcales</taxon>
        <taxon>Microbacteriaceae</taxon>
        <taxon>Mycetocola</taxon>
    </lineage>
</organism>
<dbReference type="AlphaFoldDB" id="A0A3L7AHV3"/>
<feature type="domain" description="Putative zinc-finger" evidence="8">
    <location>
        <begin position="251"/>
        <end position="284"/>
    </location>
</feature>
<feature type="compositionally biased region" description="Low complexity" evidence="6">
    <location>
        <begin position="436"/>
        <end position="449"/>
    </location>
</feature>
<feature type="region of interest" description="Disordered" evidence="6">
    <location>
        <begin position="1"/>
        <end position="70"/>
    </location>
</feature>
<proteinExistence type="inferred from homology"/>
<dbReference type="OrthoDB" id="4990598at2"/>
<name>A0A3L7AHV3_9MICO</name>
<feature type="domain" description="RNA polymerase sigma factor 70 region 4 type 2" evidence="7">
    <location>
        <begin position="180"/>
        <end position="230"/>
    </location>
</feature>